<evidence type="ECO:0000259" key="2">
    <source>
        <dbReference type="Pfam" id="PF03625"/>
    </source>
</evidence>
<dbReference type="GeneID" id="80820728"/>
<dbReference type="InterPro" id="IPR035923">
    <property type="entry name" value="TT1751-like_sf"/>
</dbReference>
<comment type="caution">
    <text evidence="3">The sequence shown here is derived from an EMBL/GenBank/DDBJ whole genome shotgun (WGS) entry which is preliminary data.</text>
</comment>
<dbReference type="InterPro" id="IPR005180">
    <property type="entry name" value="DUF302"/>
</dbReference>
<keyword evidence="1" id="KW-0732">Signal</keyword>
<dbReference type="SUPFAM" id="SSF103247">
    <property type="entry name" value="TT1751-like"/>
    <property type="match status" value="1"/>
</dbReference>
<keyword evidence="4" id="KW-1185">Reference proteome</keyword>
<dbReference type="Proteomes" id="UP000182932">
    <property type="component" value="Unassembled WGS sequence"/>
</dbReference>
<dbReference type="Gene3D" id="3.30.310.70">
    <property type="entry name" value="TT1751-like domain"/>
    <property type="match status" value="1"/>
</dbReference>
<dbReference type="RefSeq" id="WP_139211524.1">
    <property type="nucleotide sequence ID" value="NZ_CATLQZ010000002.1"/>
</dbReference>
<accession>A0A975WEL4</accession>
<sequence length="143" mass="15267">MIRLIPLAFAASLAGAAMAEAPVITHVYDGSYEDALFSVENAIVNQGLVVDYRSHIGEMLARTRQDVGGAPLFDAADAFLFCSAQVSRQVMEADPANIAYCPYSVFVTDRAGKVEIGYRSYPAGPMDAVETLLGEIVAEALAF</sequence>
<gene>
    <name evidence="3" type="ORF">SAMN04487940_12543</name>
</gene>
<dbReference type="Pfam" id="PF03625">
    <property type="entry name" value="DUF302"/>
    <property type="match status" value="1"/>
</dbReference>
<evidence type="ECO:0000313" key="4">
    <source>
        <dbReference type="Proteomes" id="UP000182932"/>
    </source>
</evidence>
<feature type="domain" description="DUF302" evidence="2">
    <location>
        <begin position="78"/>
        <end position="118"/>
    </location>
</feature>
<name>A0A975WEL4_9RHOB</name>
<organism evidence="3 4">
    <name type="scientific">Marinovum algicola</name>
    <dbReference type="NCBI Taxonomy" id="42444"/>
    <lineage>
        <taxon>Bacteria</taxon>
        <taxon>Pseudomonadati</taxon>
        <taxon>Pseudomonadota</taxon>
        <taxon>Alphaproteobacteria</taxon>
        <taxon>Rhodobacterales</taxon>
        <taxon>Roseobacteraceae</taxon>
        <taxon>Marinovum</taxon>
    </lineage>
</organism>
<protein>
    <recommendedName>
        <fullName evidence="2">DUF302 domain-containing protein</fullName>
    </recommendedName>
</protein>
<feature type="signal peptide" evidence="1">
    <location>
        <begin position="1"/>
        <end position="19"/>
    </location>
</feature>
<dbReference type="EMBL" id="FNYY01000025">
    <property type="protein sequence ID" value="SEK07927.1"/>
    <property type="molecule type" value="Genomic_DNA"/>
</dbReference>
<evidence type="ECO:0000313" key="3">
    <source>
        <dbReference type="EMBL" id="SEK07927.1"/>
    </source>
</evidence>
<feature type="chain" id="PRO_5036824503" description="DUF302 domain-containing protein" evidence="1">
    <location>
        <begin position="20"/>
        <end position="143"/>
    </location>
</feature>
<proteinExistence type="predicted"/>
<reference evidence="3 4" key="1">
    <citation type="submission" date="2016-10" db="EMBL/GenBank/DDBJ databases">
        <authorList>
            <person name="Varghese N."/>
            <person name="Submissions S."/>
        </authorList>
    </citation>
    <scope>NUCLEOTIDE SEQUENCE [LARGE SCALE GENOMIC DNA]</scope>
    <source>
        <strain evidence="3 4">FF3</strain>
    </source>
</reference>
<dbReference type="AlphaFoldDB" id="A0A975WEL4"/>
<evidence type="ECO:0000256" key="1">
    <source>
        <dbReference type="SAM" id="SignalP"/>
    </source>
</evidence>